<accession>A0A0E9XBW1</accession>
<reference evidence="1" key="1">
    <citation type="submission" date="2014-11" db="EMBL/GenBank/DDBJ databases">
        <authorList>
            <person name="Amaro Gonzalez C."/>
        </authorList>
    </citation>
    <scope>NUCLEOTIDE SEQUENCE</scope>
</reference>
<proteinExistence type="predicted"/>
<dbReference type="AlphaFoldDB" id="A0A0E9XBW1"/>
<organism evidence="1">
    <name type="scientific">Anguilla anguilla</name>
    <name type="common">European freshwater eel</name>
    <name type="synonym">Muraena anguilla</name>
    <dbReference type="NCBI Taxonomy" id="7936"/>
    <lineage>
        <taxon>Eukaryota</taxon>
        <taxon>Metazoa</taxon>
        <taxon>Chordata</taxon>
        <taxon>Craniata</taxon>
        <taxon>Vertebrata</taxon>
        <taxon>Euteleostomi</taxon>
        <taxon>Actinopterygii</taxon>
        <taxon>Neopterygii</taxon>
        <taxon>Teleostei</taxon>
        <taxon>Anguilliformes</taxon>
        <taxon>Anguillidae</taxon>
        <taxon>Anguilla</taxon>
    </lineage>
</organism>
<sequence length="47" mass="4972">MATLPELQGFSVKMGEPSRRTTISAALHQSGFMVECTDGNLSSVKGT</sequence>
<protein>
    <submittedName>
        <fullName evidence="1">Uncharacterized protein</fullName>
    </submittedName>
</protein>
<dbReference type="EMBL" id="GBXM01009272">
    <property type="protein sequence ID" value="JAH99305.1"/>
    <property type="molecule type" value="Transcribed_RNA"/>
</dbReference>
<evidence type="ECO:0000313" key="1">
    <source>
        <dbReference type="EMBL" id="JAH99305.1"/>
    </source>
</evidence>
<reference evidence="1" key="2">
    <citation type="journal article" date="2015" name="Fish Shellfish Immunol.">
        <title>Early steps in the European eel (Anguilla anguilla)-Vibrio vulnificus interaction in the gills: Role of the RtxA13 toxin.</title>
        <authorList>
            <person name="Callol A."/>
            <person name="Pajuelo D."/>
            <person name="Ebbesson L."/>
            <person name="Teles M."/>
            <person name="MacKenzie S."/>
            <person name="Amaro C."/>
        </authorList>
    </citation>
    <scope>NUCLEOTIDE SEQUENCE</scope>
</reference>
<name>A0A0E9XBW1_ANGAN</name>